<proteinExistence type="predicted"/>
<accession>A0A1R1EV58</accession>
<reference evidence="3 4" key="1">
    <citation type="submission" date="2016-11" db="EMBL/GenBank/DDBJ databases">
        <title>Paenibacillus species isolates.</title>
        <authorList>
            <person name="Beno S.M."/>
        </authorList>
    </citation>
    <scope>NUCLEOTIDE SEQUENCE [LARGE SCALE GENOMIC DNA]</scope>
    <source>
        <strain evidence="3 4">FSL R5-0378</strain>
    </source>
</reference>
<feature type="chain" id="PRO_5038991348" description="Sporulation protein YpjB" evidence="2">
    <location>
        <begin position="30"/>
        <end position="293"/>
    </location>
</feature>
<keyword evidence="4" id="KW-1185">Reference proteome</keyword>
<keyword evidence="2" id="KW-0732">Signal</keyword>
<dbReference type="STRING" id="297318.BK138_13885"/>
<dbReference type="EMBL" id="MRTP01000002">
    <property type="protein sequence ID" value="OMF55726.1"/>
    <property type="molecule type" value="Genomic_DNA"/>
</dbReference>
<evidence type="ECO:0000256" key="1">
    <source>
        <dbReference type="SAM" id="Phobius"/>
    </source>
</evidence>
<evidence type="ECO:0000313" key="4">
    <source>
        <dbReference type="Proteomes" id="UP000187172"/>
    </source>
</evidence>
<comment type="caution">
    <text evidence="3">The sequence shown here is derived from an EMBL/GenBank/DDBJ whole genome shotgun (WGS) entry which is preliminary data.</text>
</comment>
<dbReference type="AlphaFoldDB" id="A0A1R1EV58"/>
<gene>
    <name evidence="3" type="ORF">BK138_13885</name>
</gene>
<feature type="transmembrane region" description="Helical" evidence="1">
    <location>
        <begin position="255"/>
        <end position="275"/>
    </location>
</feature>
<organism evidence="3 4">
    <name type="scientific">Paenibacillus rhizosphaerae</name>
    <dbReference type="NCBI Taxonomy" id="297318"/>
    <lineage>
        <taxon>Bacteria</taxon>
        <taxon>Bacillati</taxon>
        <taxon>Bacillota</taxon>
        <taxon>Bacilli</taxon>
        <taxon>Bacillales</taxon>
        <taxon>Paenibacillaceae</taxon>
        <taxon>Paenibacillus</taxon>
    </lineage>
</organism>
<keyword evidence="1" id="KW-1133">Transmembrane helix</keyword>
<dbReference type="InterPro" id="IPR014231">
    <property type="entry name" value="Spore_YpjB"/>
</dbReference>
<dbReference type="Pfam" id="PF09577">
    <property type="entry name" value="Spore_YpjB"/>
    <property type="match status" value="1"/>
</dbReference>
<keyword evidence="1" id="KW-0472">Membrane</keyword>
<evidence type="ECO:0008006" key="5">
    <source>
        <dbReference type="Google" id="ProtNLM"/>
    </source>
</evidence>
<evidence type="ECO:0000256" key="2">
    <source>
        <dbReference type="SAM" id="SignalP"/>
    </source>
</evidence>
<dbReference type="Proteomes" id="UP000187172">
    <property type="component" value="Unassembled WGS sequence"/>
</dbReference>
<feature type="signal peptide" evidence="2">
    <location>
        <begin position="1"/>
        <end position="29"/>
    </location>
</feature>
<protein>
    <recommendedName>
        <fullName evidence="5">Sporulation protein YpjB</fullName>
    </recommendedName>
</protein>
<name>A0A1R1EV58_9BACL</name>
<keyword evidence="1" id="KW-0812">Transmembrane</keyword>
<dbReference type="RefSeq" id="WP_076170118.1">
    <property type="nucleotide sequence ID" value="NZ_MRTP01000002.1"/>
</dbReference>
<sequence length="293" mass="32340">MLRRGTAARWSLAVIVVLLGLGCSLSWVAADADTLSAAGGSDGNAEAVKQAEQLDLLADSLYQHVLEGNINLVRQEILQASDIFEHSSFQGLTSVEGFHALSESLVEMKEATNQAQIQQEQWQTASAKFRLAADSLSHPKQPMWMQYYKVLREDLSEMKARAAAADSRGMKAAYESLQNHYEIIRPAVIIQRKPEEITAADAWVSYAGGLVQSSSSSAAEIQDVVTSGEEVFNGLFGKKKDDNPAFAPIDEVNGLWPWTFWAGSFIILILTYTGYRKYKGERESFKSVKPKEL</sequence>
<evidence type="ECO:0000313" key="3">
    <source>
        <dbReference type="EMBL" id="OMF55726.1"/>
    </source>
</evidence>
<dbReference type="PROSITE" id="PS51257">
    <property type="entry name" value="PROKAR_LIPOPROTEIN"/>
    <property type="match status" value="1"/>
</dbReference>